<dbReference type="AlphaFoldDB" id="A0AAI9TRH7"/>
<name>A0AAI9TRH7_PENTH</name>
<evidence type="ECO:0000313" key="1">
    <source>
        <dbReference type="EMBL" id="KAJ9492091.1"/>
    </source>
</evidence>
<evidence type="ECO:0000313" key="2">
    <source>
        <dbReference type="Proteomes" id="UP001227192"/>
    </source>
</evidence>
<proteinExistence type="predicted"/>
<accession>A0AAI9TRH7</accession>
<keyword evidence="2" id="KW-1185">Reference proteome</keyword>
<protein>
    <submittedName>
        <fullName evidence="1">Uncharacterized protein</fullName>
    </submittedName>
</protein>
<comment type="caution">
    <text evidence="1">The sequence shown here is derived from an EMBL/GenBank/DDBJ whole genome shotgun (WGS) entry which is preliminary data.</text>
</comment>
<organism evidence="1 2">
    <name type="scientific">Penicillium thymicola</name>
    <dbReference type="NCBI Taxonomy" id="293382"/>
    <lineage>
        <taxon>Eukaryota</taxon>
        <taxon>Fungi</taxon>
        <taxon>Dikarya</taxon>
        <taxon>Ascomycota</taxon>
        <taxon>Pezizomycotina</taxon>
        <taxon>Eurotiomycetes</taxon>
        <taxon>Eurotiomycetidae</taxon>
        <taxon>Eurotiales</taxon>
        <taxon>Aspergillaceae</taxon>
        <taxon>Penicillium</taxon>
    </lineage>
</organism>
<dbReference type="Proteomes" id="UP001227192">
    <property type="component" value="Unassembled WGS sequence"/>
</dbReference>
<dbReference type="EMBL" id="LACB01000018">
    <property type="protein sequence ID" value="KAJ9492091.1"/>
    <property type="molecule type" value="Genomic_DNA"/>
</dbReference>
<reference evidence="1" key="1">
    <citation type="submission" date="2015-06" db="EMBL/GenBank/DDBJ databases">
        <authorList>
            <person name="Nguyen H."/>
        </authorList>
    </citation>
    <scope>NUCLEOTIDE SEQUENCE</scope>
    <source>
        <strain evidence="1">DAOM 180753</strain>
    </source>
</reference>
<gene>
    <name evidence="1" type="ORF">VN97_g1132</name>
</gene>
<reference evidence="1" key="2">
    <citation type="journal article" date="2016" name="Fungal Biol.">
        <title>Ochratoxin A production by Penicillium thymicola.</title>
        <authorList>
            <person name="Nguyen H.D.T."/>
            <person name="McMullin D.R."/>
            <person name="Ponomareva E."/>
            <person name="Riley R."/>
            <person name="Pomraning K.R."/>
            <person name="Baker S.E."/>
            <person name="Seifert K.A."/>
        </authorList>
    </citation>
    <scope>NUCLEOTIDE SEQUENCE</scope>
    <source>
        <strain evidence="1">DAOM 180753</strain>
    </source>
</reference>
<sequence>MKPNTLNNTVGNNMLCGPRDLGVHWPIRRAKTADPQFFLRPTLTSTPINLHLQPDFRATLWHSILFD</sequence>